<dbReference type="EMBL" id="ML210244">
    <property type="protein sequence ID" value="TFK22289.1"/>
    <property type="molecule type" value="Genomic_DNA"/>
</dbReference>
<accession>A0A5C3KP39</accession>
<evidence type="ECO:0000259" key="2">
    <source>
        <dbReference type="SMART" id="SM00458"/>
    </source>
</evidence>
<reference evidence="3 4" key="1">
    <citation type="journal article" date="2019" name="Nat. Ecol. Evol.">
        <title>Megaphylogeny resolves global patterns of mushroom evolution.</title>
        <authorList>
            <person name="Varga T."/>
            <person name="Krizsan K."/>
            <person name="Foldi C."/>
            <person name="Dima B."/>
            <person name="Sanchez-Garcia M."/>
            <person name="Sanchez-Ramirez S."/>
            <person name="Szollosi G.J."/>
            <person name="Szarkandi J.G."/>
            <person name="Papp V."/>
            <person name="Albert L."/>
            <person name="Andreopoulos W."/>
            <person name="Angelini C."/>
            <person name="Antonin V."/>
            <person name="Barry K.W."/>
            <person name="Bougher N.L."/>
            <person name="Buchanan P."/>
            <person name="Buyck B."/>
            <person name="Bense V."/>
            <person name="Catcheside P."/>
            <person name="Chovatia M."/>
            <person name="Cooper J."/>
            <person name="Damon W."/>
            <person name="Desjardin D."/>
            <person name="Finy P."/>
            <person name="Geml J."/>
            <person name="Haridas S."/>
            <person name="Hughes K."/>
            <person name="Justo A."/>
            <person name="Karasinski D."/>
            <person name="Kautmanova I."/>
            <person name="Kiss B."/>
            <person name="Kocsube S."/>
            <person name="Kotiranta H."/>
            <person name="LaButti K.M."/>
            <person name="Lechner B.E."/>
            <person name="Liimatainen K."/>
            <person name="Lipzen A."/>
            <person name="Lukacs Z."/>
            <person name="Mihaltcheva S."/>
            <person name="Morgado L.N."/>
            <person name="Niskanen T."/>
            <person name="Noordeloos M.E."/>
            <person name="Ohm R.A."/>
            <person name="Ortiz-Santana B."/>
            <person name="Ovrebo C."/>
            <person name="Racz N."/>
            <person name="Riley R."/>
            <person name="Savchenko A."/>
            <person name="Shiryaev A."/>
            <person name="Soop K."/>
            <person name="Spirin V."/>
            <person name="Szebenyi C."/>
            <person name="Tomsovsky M."/>
            <person name="Tulloss R.E."/>
            <person name="Uehling J."/>
            <person name="Grigoriev I.V."/>
            <person name="Vagvolgyi C."/>
            <person name="Papp T."/>
            <person name="Martin F.M."/>
            <person name="Miettinen O."/>
            <person name="Hibbett D.S."/>
            <person name="Nagy L.G."/>
        </authorList>
    </citation>
    <scope>NUCLEOTIDE SEQUENCE [LARGE SCALE GENOMIC DNA]</scope>
    <source>
        <strain evidence="3 4">CBS 121175</strain>
    </source>
</reference>
<evidence type="ECO:0000313" key="4">
    <source>
        <dbReference type="Proteomes" id="UP000307440"/>
    </source>
</evidence>
<feature type="signal peptide" evidence="1">
    <location>
        <begin position="1"/>
        <end position="19"/>
    </location>
</feature>
<proteinExistence type="predicted"/>
<dbReference type="InterPro" id="IPR037176">
    <property type="entry name" value="Osmotin/thaumatin-like_sf"/>
</dbReference>
<feature type="chain" id="PRO_5022861497" description="Ricin B lectin domain-containing protein" evidence="1">
    <location>
        <begin position="20"/>
        <end position="313"/>
    </location>
</feature>
<name>A0A5C3KP39_COPMA</name>
<dbReference type="InterPro" id="IPR035992">
    <property type="entry name" value="Ricin_B-like_lectins"/>
</dbReference>
<dbReference type="Gene3D" id="2.80.10.50">
    <property type="match status" value="1"/>
</dbReference>
<evidence type="ECO:0000256" key="1">
    <source>
        <dbReference type="SAM" id="SignalP"/>
    </source>
</evidence>
<dbReference type="CDD" id="cd00161">
    <property type="entry name" value="beta-trefoil_Ricin-like"/>
    <property type="match status" value="1"/>
</dbReference>
<dbReference type="AlphaFoldDB" id="A0A5C3KP39"/>
<dbReference type="PROSITE" id="PS50231">
    <property type="entry name" value="RICIN_B_LECTIN"/>
    <property type="match status" value="1"/>
</dbReference>
<dbReference type="Pfam" id="PF00652">
    <property type="entry name" value="Ricin_B_lectin"/>
    <property type="match status" value="1"/>
</dbReference>
<protein>
    <recommendedName>
        <fullName evidence="2">Ricin B lectin domain-containing protein</fullName>
    </recommendedName>
</protein>
<dbReference type="SMART" id="SM00458">
    <property type="entry name" value="RICIN"/>
    <property type="match status" value="1"/>
</dbReference>
<evidence type="ECO:0000313" key="3">
    <source>
        <dbReference type="EMBL" id="TFK22289.1"/>
    </source>
</evidence>
<dbReference type="Proteomes" id="UP000307440">
    <property type="component" value="Unassembled WGS sequence"/>
</dbReference>
<keyword evidence="1" id="KW-0732">Signal</keyword>
<dbReference type="SUPFAM" id="SSF50370">
    <property type="entry name" value="Ricin B-like lectins"/>
    <property type="match status" value="1"/>
</dbReference>
<dbReference type="SUPFAM" id="SSF49870">
    <property type="entry name" value="Osmotin, thaumatin-like protein"/>
    <property type="match status" value="1"/>
</dbReference>
<gene>
    <name evidence="3" type="ORF">FA15DRAFT_695809</name>
</gene>
<organism evidence="3 4">
    <name type="scientific">Coprinopsis marcescibilis</name>
    <name type="common">Agaric fungus</name>
    <name type="synonym">Psathyrella marcescibilis</name>
    <dbReference type="NCBI Taxonomy" id="230819"/>
    <lineage>
        <taxon>Eukaryota</taxon>
        <taxon>Fungi</taxon>
        <taxon>Dikarya</taxon>
        <taxon>Basidiomycota</taxon>
        <taxon>Agaricomycotina</taxon>
        <taxon>Agaricomycetes</taxon>
        <taxon>Agaricomycetidae</taxon>
        <taxon>Agaricales</taxon>
        <taxon>Agaricineae</taxon>
        <taxon>Psathyrellaceae</taxon>
        <taxon>Coprinopsis</taxon>
    </lineage>
</organism>
<feature type="domain" description="Ricin B lectin" evidence="2">
    <location>
        <begin position="177"/>
        <end position="308"/>
    </location>
</feature>
<sequence>MLRFLILAVLAILPSAVSGIKQFEILNHCPQPLDVYINGQNEGTLQPGRRDPLIRDFDDDWSGLIYSDFHGGSKDGSTGTARAGFFGPRSSYYIVRDPSWLNVGIGIEVVVDNPPSNYNPLCPSVNCVGLNCPEVFTAPPSSSVPTKSPILSCSLPHTYRITFCPDGALPRNQIGPGGIYNVRSTSKCLDGRPDRSLANGNPVQIRDCHFGPGQTWEIWRNGQIRLSFTNFCLDAGIELVNGAGVKMWECVDALPAQHWIYSNTTDRTIRLANTNLCLDLTDGSLTDGNRLQTWECSQRNDNQIWLSPQEWEK</sequence>
<keyword evidence="4" id="KW-1185">Reference proteome</keyword>
<dbReference type="InterPro" id="IPR000772">
    <property type="entry name" value="Ricin_B_lectin"/>
</dbReference>
<dbReference type="OrthoDB" id="6770063at2759"/>